<dbReference type="Proteomes" id="UP000294743">
    <property type="component" value="Unassembled WGS sequence"/>
</dbReference>
<keyword evidence="1" id="KW-0472">Membrane</keyword>
<accession>A0A4V3G9A3</accession>
<evidence type="ECO:0000313" key="3">
    <source>
        <dbReference type="Proteomes" id="UP000294743"/>
    </source>
</evidence>
<dbReference type="AlphaFoldDB" id="A0A4V3G9A3"/>
<gene>
    <name evidence="2" type="ORF">EDD63_1025</name>
</gene>
<dbReference type="RefSeq" id="WP_134167499.1">
    <property type="nucleotide sequence ID" value="NZ_SODD01000002.1"/>
</dbReference>
<keyword evidence="1" id="KW-1133">Transmembrane helix</keyword>
<keyword evidence="3" id="KW-1185">Reference proteome</keyword>
<feature type="transmembrane region" description="Helical" evidence="1">
    <location>
        <begin position="30"/>
        <end position="63"/>
    </location>
</feature>
<sequence length="68" mass="7597">MLTFLFLIIFSRIIWVAVKATWSVTKIVLFIFFMPLLFIGAIIGGLMYVAIPLLVVAGIISLITRPVN</sequence>
<keyword evidence="1" id="KW-0812">Transmembrane</keyword>
<dbReference type="OrthoDB" id="1971414at2"/>
<protein>
    <submittedName>
        <fullName evidence="2">Uncharacterized protein</fullName>
    </submittedName>
</protein>
<dbReference type="EMBL" id="SODD01000002">
    <property type="protein sequence ID" value="TDW25984.1"/>
    <property type="molecule type" value="Genomic_DNA"/>
</dbReference>
<comment type="caution">
    <text evidence="2">The sequence shown here is derived from an EMBL/GenBank/DDBJ whole genome shotgun (WGS) entry which is preliminary data.</text>
</comment>
<evidence type="ECO:0000256" key="1">
    <source>
        <dbReference type="SAM" id="Phobius"/>
    </source>
</evidence>
<evidence type="ECO:0000313" key="2">
    <source>
        <dbReference type="EMBL" id="TDW25984.1"/>
    </source>
</evidence>
<organism evidence="2 3">
    <name type="scientific">Breznakia blatticola</name>
    <dbReference type="NCBI Taxonomy" id="1754012"/>
    <lineage>
        <taxon>Bacteria</taxon>
        <taxon>Bacillati</taxon>
        <taxon>Bacillota</taxon>
        <taxon>Erysipelotrichia</taxon>
        <taxon>Erysipelotrichales</taxon>
        <taxon>Erysipelotrichaceae</taxon>
        <taxon>Breznakia</taxon>
    </lineage>
</organism>
<proteinExistence type="predicted"/>
<name>A0A4V3G9A3_9FIRM</name>
<reference evidence="2 3" key="1">
    <citation type="submission" date="2019-03" db="EMBL/GenBank/DDBJ databases">
        <title>Genomic Encyclopedia of Type Strains, Phase IV (KMG-IV): sequencing the most valuable type-strain genomes for metagenomic binning, comparative biology and taxonomic classification.</title>
        <authorList>
            <person name="Goeker M."/>
        </authorList>
    </citation>
    <scope>NUCLEOTIDE SEQUENCE [LARGE SCALE GENOMIC DNA]</scope>
    <source>
        <strain evidence="2 3">DSM 28867</strain>
    </source>
</reference>